<feature type="compositionally biased region" description="Basic and acidic residues" evidence="2">
    <location>
        <begin position="172"/>
        <end position="181"/>
    </location>
</feature>
<dbReference type="PANTHER" id="PTHR46991">
    <property type="entry name" value="23.5 KDA HEAT SHOCK PROTEIN, MITOCHONDRIAL"/>
    <property type="match status" value="1"/>
</dbReference>
<evidence type="ECO:0000313" key="3">
    <source>
        <dbReference type="EMBL" id="KAF9621816.1"/>
    </source>
</evidence>
<dbReference type="Proteomes" id="UP000631114">
    <property type="component" value="Unassembled WGS sequence"/>
</dbReference>
<proteinExistence type="predicted"/>
<gene>
    <name evidence="3" type="ORF">IFM89_028254</name>
</gene>
<evidence type="ECO:0008006" key="5">
    <source>
        <dbReference type="Google" id="ProtNLM"/>
    </source>
</evidence>
<feature type="region of interest" description="Disordered" evidence="2">
    <location>
        <begin position="125"/>
        <end position="194"/>
    </location>
</feature>
<accession>A0A835IQB5</accession>
<evidence type="ECO:0000313" key="4">
    <source>
        <dbReference type="Proteomes" id="UP000631114"/>
    </source>
</evidence>
<organism evidence="3 4">
    <name type="scientific">Coptis chinensis</name>
    <dbReference type="NCBI Taxonomy" id="261450"/>
    <lineage>
        <taxon>Eukaryota</taxon>
        <taxon>Viridiplantae</taxon>
        <taxon>Streptophyta</taxon>
        <taxon>Embryophyta</taxon>
        <taxon>Tracheophyta</taxon>
        <taxon>Spermatophyta</taxon>
        <taxon>Magnoliopsida</taxon>
        <taxon>Ranunculales</taxon>
        <taxon>Ranunculaceae</taxon>
        <taxon>Coptidoideae</taxon>
        <taxon>Coptis</taxon>
    </lineage>
</organism>
<keyword evidence="1" id="KW-0346">Stress response</keyword>
<evidence type="ECO:0000256" key="2">
    <source>
        <dbReference type="SAM" id="MobiDB-lite"/>
    </source>
</evidence>
<dbReference type="InterPro" id="IPR044656">
    <property type="entry name" value="HSP14.7/HSP23.5/HSP23.6-like"/>
</dbReference>
<sequence length="396" mass="44133">MVKQEMLHTLCHVRRWNLPNANVTKVNTDGATKNNPGLEKLLLVLLVETQMMSLPLSTIETLALQQTTRASVLLYLKAWRLQSVKVEHPFGSNPTQGQCKSYKDSESVSLGLSIGGWRSTRRRVRVEENESEELVSNVRDADEVDKETKPSLSGETGDGDALETSLGLGEEGSGREEKGKGILDLNLPPEEQPEPKLRCRSCRVELVFCGRKSSKRFFGLRPRDRLLVLFSCRKLRESERKGVQEEEEEEINVAAPSTDELPEIEDRPGPFSTAMKIIKDEATKLNGGRFELYKSPSLLYADVIEPVSTPRSIGEFFGMLGELADQPRGKNWSRKDEDEAMQLKIDMPGLGKEHVKVLVEEDPIIKGEADLEAGSGNNYSTKFVGTLTACRNSDSL</sequence>
<dbReference type="AlphaFoldDB" id="A0A835IQB5"/>
<protein>
    <recommendedName>
        <fullName evidence="5">SHSP domain-containing protein</fullName>
    </recommendedName>
</protein>
<dbReference type="OrthoDB" id="1431247at2759"/>
<feature type="region of interest" description="Disordered" evidence="2">
    <location>
        <begin position="241"/>
        <end position="264"/>
    </location>
</feature>
<dbReference type="EMBL" id="JADFTS010000002">
    <property type="protein sequence ID" value="KAF9621816.1"/>
    <property type="molecule type" value="Genomic_DNA"/>
</dbReference>
<reference evidence="3 4" key="1">
    <citation type="submission" date="2020-10" db="EMBL/GenBank/DDBJ databases">
        <title>The Coptis chinensis genome and diversification of protoberbering-type alkaloids.</title>
        <authorList>
            <person name="Wang B."/>
            <person name="Shu S."/>
            <person name="Song C."/>
            <person name="Liu Y."/>
        </authorList>
    </citation>
    <scope>NUCLEOTIDE SEQUENCE [LARGE SCALE GENOMIC DNA]</scope>
    <source>
        <strain evidence="3">HL-2020</strain>
        <tissue evidence="3">Leaf</tissue>
    </source>
</reference>
<name>A0A835IQB5_9MAGN</name>
<evidence type="ECO:0000256" key="1">
    <source>
        <dbReference type="ARBA" id="ARBA00023016"/>
    </source>
</evidence>
<comment type="caution">
    <text evidence="3">The sequence shown here is derived from an EMBL/GenBank/DDBJ whole genome shotgun (WGS) entry which is preliminary data.</text>
</comment>
<dbReference type="PANTHER" id="PTHR46991:SF11">
    <property type="entry name" value="SMALL HEAT SHOCK PROTEIN HSPF"/>
    <property type="match status" value="1"/>
</dbReference>
<keyword evidence="4" id="KW-1185">Reference proteome</keyword>